<evidence type="ECO:0000259" key="8">
    <source>
        <dbReference type="PROSITE" id="PS50111"/>
    </source>
</evidence>
<dbReference type="SMART" id="SM00304">
    <property type="entry name" value="HAMP"/>
    <property type="match status" value="1"/>
</dbReference>
<feature type="domain" description="Methyl-accepting transducer" evidence="8">
    <location>
        <begin position="270"/>
        <end position="499"/>
    </location>
</feature>
<dbReference type="InterPro" id="IPR024478">
    <property type="entry name" value="HlyB_4HB_MCP"/>
</dbReference>
<evidence type="ECO:0000259" key="9">
    <source>
        <dbReference type="PROSITE" id="PS50885"/>
    </source>
</evidence>
<keyword evidence="11" id="KW-1185">Reference proteome</keyword>
<dbReference type="SMART" id="SM00283">
    <property type="entry name" value="MA"/>
    <property type="match status" value="1"/>
</dbReference>
<evidence type="ECO:0000313" key="11">
    <source>
        <dbReference type="Proteomes" id="UP000509579"/>
    </source>
</evidence>
<keyword evidence="7" id="KW-0812">Transmembrane</keyword>
<dbReference type="FunFam" id="1.10.287.950:FF:000001">
    <property type="entry name" value="Methyl-accepting chemotaxis sensory transducer"/>
    <property type="match status" value="1"/>
</dbReference>
<name>A0A6N1X0S8_9BURK</name>
<dbReference type="GO" id="GO:0005886">
    <property type="term" value="C:plasma membrane"/>
    <property type="evidence" value="ECO:0007669"/>
    <property type="project" value="TreeGrafter"/>
</dbReference>
<dbReference type="GO" id="GO:0007165">
    <property type="term" value="P:signal transduction"/>
    <property type="evidence" value="ECO:0007669"/>
    <property type="project" value="UniProtKB-KW"/>
</dbReference>
<dbReference type="GO" id="GO:0004888">
    <property type="term" value="F:transmembrane signaling receptor activity"/>
    <property type="evidence" value="ECO:0007669"/>
    <property type="project" value="TreeGrafter"/>
</dbReference>
<evidence type="ECO:0000313" key="10">
    <source>
        <dbReference type="EMBL" id="QKV52847.1"/>
    </source>
</evidence>
<dbReference type="InterPro" id="IPR051310">
    <property type="entry name" value="MCP_chemotaxis"/>
</dbReference>
<evidence type="ECO:0000256" key="1">
    <source>
        <dbReference type="ARBA" id="ARBA00004370"/>
    </source>
</evidence>
<dbReference type="SUPFAM" id="SSF58104">
    <property type="entry name" value="Methyl-accepting chemotaxis protein (MCP) signaling domain"/>
    <property type="match status" value="1"/>
</dbReference>
<dbReference type="KEGG" id="aant:HUK68_08075"/>
<dbReference type="PROSITE" id="PS50111">
    <property type="entry name" value="CHEMOTAXIS_TRANSDUC_2"/>
    <property type="match status" value="1"/>
</dbReference>
<sequence length="579" mass="61150">MKFFPNLKLANKLLLSFAAVLLLSASVALFALFQLDSVNQTSTDLTRQALPAARSLQDIKYQLQRHRAQMTQHLLAATPDEAAGYEKSMPLLWDIVNKEHTAYAQFAKTPKEQELLAEIGADLKRYAAHAATILQLSRDVQSEQAAYQLRGDSLKVTLAIQDKLDQLDKINNERTEAINTRGDDLYEAARWWIGGLLLGSIVIGLALALGIARAVSRPLQHAVKLAQQVAAGNLGSRIEVHSRDETGQLLQALKDMNGSLLKIVGQVRQGTDSIATASSQIASGNQDLSSRTEEQASSLEQTAASMEELTATVKQNAASAQQANQMASAASQVAVRGGDAVSKVVQTMSDINASSRKIVDIIGVIDSIAFQTNILALNAAVEAARAGDQGRGFAVVASEVRTLAQRSASAAKEIKQLIDDSVHKVEEGNGQVEQAGKTMEEIVLSVRRVTDIMGEITAASHEQTQGIEQVNQAITQMDQMTQQNAALVEEAAAATDALQGQASALLKVVSVFDLGGAAALPASAAAVAAPAAVAIEPAAKPVAPPVRPAPAVRAAPAPAPAAAPRAPKALGNESDWESF</sequence>
<dbReference type="Pfam" id="PF12729">
    <property type="entry name" value="4HB_MCP_1"/>
    <property type="match status" value="1"/>
</dbReference>
<feature type="coiled-coil region" evidence="5">
    <location>
        <begin position="470"/>
        <end position="497"/>
    </location>
</feature>
<evidence type="ECO:0000256" key="2">
    <source>
        <dbReference type="ARBA" id="ARBA00022481"/>
    </source>
</evidence>
<keyword evidence="4" id="KW-0807">Transducer</keyword>
<evidence type="ECO:0000256" key="4">
    <source>
        <dbReference type="PROSITE-ProRule" id="PRU00284"/>
    </source>
</evidence>
<evidence type="ECO:0000256" key="6">
    <source>
        <dbReference type="SAM" id="MobiDB-lite"/>
    </source>
</evidence>
<dbReference type="PANTHER" id="PTHR43531">
    <property type="entry name" value="PROTEIN ICFG"/>
    <property type="match status" value="1"/>
</dbReference>
<feature type="compositionally biased region" description="Low complexity" evidence="6">
    <location>
        <begin position="549"/>
        <end position="569"/>
    </location>
</feature>
<comment type="subcellular location">
    <subcellularLocation>
        <location evidence="1">Membrane</location>
    </subcellularLocation>
</comment>
<dbReference type="Pfam" id="PF00672">
    <property type="entry name" value="HAMP"/>
    <property type="match status" value="1"/>
</dbReference>
<evidence type="ECO:0000256" key="7">
    <source>
        <dbReference type="SAM" id="Phobius"/>
    </source>
</evidence>
<reference evidence="10 11" key="1">
    <citation type="submission" date="2020-06" db="EMBL/GenBank/DDBJ databases">
        <title>Acidovorax antarctica sp. nov., isolated from Corinth ice sheet soil, Antarctic Fields Peninsula.</title>
        <authorList>
            <person name="Xu Q."/>
            <person name="Peng F."/>
        </authorList>
    </citation>
    <scope>NUCLEOTIDE SEQUENCE [LARGE SCALE GENOMIC DNA]</scope>
    <source>
        <strain evidence="10 11">16-35-5</strain>
    </source>
</reference>
<dbReference type="Proteomes" id="UP000509579">
    <property type="component" value="Chromosome"/>
</dbReference>
<dbReference type="InterPro" id="IPR003660">
    <property type="entry name" value="HAMP_dom"/>
</dbReference>
<keyword evidence="2" id="KW-0488">Methylation</keyword>
<dbReference type="PANTHER" id="PTHR43531:SF14">
    <property type="entry name" value="METHYL-ACCEPTING CHEMOTAXIS PROTEIN I-RELATED"/>
    <property type="match status" value="1"/>
</dbReference>
<keyword evidence="7" id="KW-1133">Transmembrane helix</keyword>
<feature type="region of interest" description="Disordered" evidence="6">
    <location>
        <begin position="540"/>
        <end position="579"/>
    </location>
</feature>
<dbReference type="Pfam" id="PF00015">
    <property type="entry name" value="MCPsignal"/>
    <property type="match status" value="1"/>
</dbReference>
<accession>A0A6N1X0S8</accession>
<dbReference type="AlphaFoldDB" id="A0A6N1X0S8"/>
<dbReference type="EMBL" id="CP054840">
    <property type="protein sequence ID" value="QKV52847.1"/>
    <property type="molecule type" value="Genomic_DNA"/>
</dbReference>
<organism evidence="10 11">
    <name type="scientific">Comamonas antarctica</name>
    <dbReference type="NCBI Taxonomy" id="2743470"/>
    <lineage>
        <taxon>Bacteria</taxon>
        <taxon>Pseudomonadati</taxon>
        <taxon>Pseudomonadota</taxon>
        <taxon>Betaproteobacteria</taxon>
        <taxon>Burkholderiales</taxon>
        <taxon>Comamonadaceae</taxon>
        <taxon>Comamonas</taxon>
    </lineage>
</organism>
<dbReference type="InterPro" id="IPR004089">
    <property type="entry name" value="MCPsignal_dom"/>
</dbReference>
<dbReference type="PROSITE" id="PS50885">
    <property type="entry name" value="HAMP"/>
    <property type="match status" value="1"/>
</dbReference>
<evidence type="ECO:0000256" key="3">
    <source>
        <dbReference type="ARBA" id="ARBA00029447"/>
    </source>
</evidence>
<keyword evidence="5" id="KW-0175">Coiled coil</keyword>
<keyword evidence="7" id="KW-0472">Membrane</keyword>
<dbReference type="CDD" id="cd11386">
    <property type="entry name" value="MCP_signal"/>
    <property type="match status" value="1"/>
</dbReference>
<gene>
    <name evidence="10" type="ORF">HUK68_08075</name>
</gene>
<dbReference type="RefSeq" id="WP_175503724.1">
    <property type="nucleotide sequence ID" value="NZ_CP054840.1"/>
</dbReference>
<dbReference type="CDD" id="cd06225">
    <property type="entry name" value="HAMP"/>
    <property type="match status" value="1"/>
</dbReference>
<protein>
    <submittedName>
        <fullName evidence="10">MCP four helix bundle domain-containing protein</fullName>
    </submittedName>
</protein>
<feature type="domain" description="HAMP" evidence="9">
    <location>
        <begin position="213"/>
        <end position="265"/>
    </location>
</feature>
<dbReference type="GO" id="GO:0006935">
    <property type="term" value="P:chemotaxis"/>
    <property type="evidence" value="ECO:0007669"/>
    <property type="project" value="TreeGrafter"/>
</dbReference>
<comment type="similarity">
    <text evidence="3">Belongs to the methyl-accepting chemotaxis (MCP) protein family.</text>
</comment>
<feature type="transmembrane region" description="Helical" evidence="7">
    <location>
        <begin position="191"/>
        <end position="212"/>
    </location>
</feature>
<proteinExistence type="inferred from homology"/>
<evidence type="ECO:0000256" key="5">
    <source>
        <dbReference type="SAM" id="Coils"/>
    </source>
</evidence>
<dbReference type="Gene3D" id="1.10.287.950">
    <property type="entry name" value="Methyl-accepting chemotaxis protein"/>
    <property type="match status" value="1"/>
</dbReference>